<accession>A0ABQ1EWD6</accession>
<dbReference type="Pfam" id="PF01408">
    <property type="entry name" value="GFO_IDH_MocA"/>
    <property type="match status" value="1"/>
</dbReference>
<evidence type="ECO:0000259" key="2">
    <source>
        <dbReference type="Pfam" id="PF22725"/>
    </source>
</evidence>
<protein>
    <submittedName>
        <fullName evidence="3">Oxidoreductase</fullName>
    </submittedName>
</protein>
<reference evidence="4" key="1">
    <citation type="journal article" date="2019" name="Int. J. Syst. Evol. Microbiol.">
        <title>The Global Catalogue of Microorganisms (GCM) 10K type strain sequencing project: providing services to taxonomists for standard genome sequencing and annotation.</title>
        <authorList>
            <consortium name="The Broad Institute Genomics Platform"/>
            <consortium name="The Broad Institute Genome Sequencing Center for Infectious Disease"/>
            <person name="Wu L."/>
            <person name="Ma J."/>
        </authorList>
    </citation>
    <scope>NUCLEOTIDE SEQUENCE [LARGE SCALE GENOMIC DNA]</scope>
    <source>
        <strain evidence="4">CGMCC 1.15043</strain>
    </source>
</reference>
<feature type="domain" description="Gfo/Idh/MocA-like oxidoreductase N-terminal" evidence="1">
    <location>
        <begin position="6"/>
        <end position="127"/>
    </location>
</feature>
<keyword evidence="4" id="KW-1185">Reference proteome</keyword>
<dbReference type="Pfam" id="PF22725">
    <property type="entry name" value="GFO_IDH_MocA_C3"/>
    <property type="match status" value="1"/>
</dbReference>
<sequence length="360" mass="39774">MVKKLKAAIIGCGGIAFEKHFPALAKLNELEKVAFCDIIVDKAERAAEKHGAIGAKSYYDYREILKDDTIDVIYVCTPNDSHAEISIAAMESGKHVMCEKPMAKNAAEAQAMLEAARRTGKKLSIAYQNNFRPDSRYLQQICDNGELGDIYFAKAHAIRRRGVPTWGVFLDQEKQGGGPLIDIGSHALDLTLRMMNNYAPKCVLGSTFNKLSRKENAANFWGPWDPEKFTVEDSAFGFITMQNGATVILESSWALNSLDTLEAKTTLCGTEGGADMRDGLRINGERLGRMYATTTDMSVGGVDFFEGSEESPSDLEARMWLDCILHDTEPLVKPEQALVVTQILEAIYESSRTGKAIYFD</sequence>
<dbReference type="Proteomes" id="UP000615455">
    <property type="component" value="Unassembled WGS sequence"/>
</dbReference>
<dbReference type="InterPro" id="IPR000683">
    <property type="entry name" value="Gfo/Idh/MocA-like_OxRdtase_N"/>
</dbReference>
<dbReference type="PANTHER" id="PTHR43249">
    <property type="entry name" value="UDP-N-ACETYL-2-AMINO-2-DEOXY-D-GLUCURONATE OXIDASE"/>
    <property type="match status" value="1"/>
</dbReference>
<evidence type="ECO:0000259" key="1">
    <source>
        <dbReference type="Pfam" id="PF01408"/>
    </source>
</evidence>
<comment type="caution">
    <text evidence="3">The sequence shown here is derived from an EMBL/GenBank/DDBJ whole genome shotgun (WGS) entry which is preliminary data.</text>
</comment>
<dbReference type="SUPFAM" id="SSF51735">
    <property type="entry name" value="NAD(P)-binding Rossmann-fold domains"/>
    <property type="match status" value="1"/>
</dbReference>
<name>A0ABQ1EWD6_9BACL</name>
<dbReference type="EMBL" id="BMHE01000022">
    <property type="protein sequence ID" value="GFZ90417.1"/>
    <property type="molecule type" value="Genomic_DNA"/>
</dbReference>
<proteinExistence type="predicted"/>
<dbReference type="Gene3D" id="3.30.360.10">
    <property type="entry name" value="Dihydrodipicolinate Reductase, domain 2"/>
    <property type="match status" value="1"/>
</dbReference>
<feature type="domain" description="GFO/IDH/MocA-like oxidoreductase" evidence="2">
    <location>
        <begin position="136"/>
        <end position="273"/>
    </location>
</feature>
<dbReference type="PANTHER" id="PTHR43249:SF1">
    <property type="entry name" value="D-GLUCOSIDE 3-DEHYDROGENASE"/>
    <property type="match status" value="1"/>
</dbReference>
<gene>
    <name evidence="3" type="ORF">GCM10008018_40880</name>
</gene>
<dbReference type="InterPro" id="IPR036291">
    <property type="entry name" value="NAD(P)-bd_dom_sf"/>
</dbReference>
<dbReference type="RefSeq" id="WP_189014478.1">
    <property type="nucleotide sequence ID" value="NZ_BMHE01000022.1"/>
</dbReference>
<evidence type="ECO:0000313" key="3">
    <source>
        <dbReference type="EMBL" id="GFZ90417.1"/>
    </source>
</evidence>
<dbReference type="InterPro" id="IPR052515">
    <property type="entry name" value="Gfo/Idh/MocA_Oxidoreductase"/>
</dbReference>
<dbReference type="Gene3D" id="3.40.50.720">
    <property type="entry name" value="NAD(P)-binding Rossmann-like Domain"/>
    <property type="match status" value="1"/>
</dbReference>
<dbReference type="InterPro" id="IPR055170">
    <property type="entry name" value="GFO_IDH_MocA-like_dom"/>
</dbReference>
<evidence type="ECO:0000313" key="4">
    <source>
        <dbReference type="Proteomes" id="UP000615455"/>
    </source>
</evidence>
<dbReference type="SUPFAM" id="SSF55347">
    <property type="entry name" value="Glyceraldehyde-3-phosphate dehydrogenase-like, C-terminal domain"/>
    <property type="match status" value="1"/>
</dbReference>
<organism evidence="3 4">
    <name type="scientific">Paenibacillus marchantiophytorum</name>
    <dbReference type="NCBI Taxonomy" id="1619310"/>
    <lineage>
        <taxon>Bacteria</taxon>
        <taxon>Bacillati</taxon>
        <taxon>Bacillota</taxon>
        <taxon>Bacilli</taxon>
        <taxon>Bacillales</taxon>
        <taxon>Paenibacillaceae</taxon>
        <taxon>Paenibacillus</taxon>
    </lineage>
</organism>